<feature type="transmembrane region" description="Helical" evidence="5">
    <location>
        <begin position="397"/>
        <end position="416"/>
    </location>
</feature>
<evidence type="ECO:0000313" key="7">
    <source>
        <dbReference type="EMBL" id="SDM75788.1"/>
    </source>
</evidence>
<evidence type="ECO:0000256" key="2">
    <source>
        <dbReference type="ARBA" id="ARBA00022692"/>
    </source>
</evidence>
<feature type="transmembrane region" description="Helical" evidence="5">
    <location>
        <begin position="42"/>
        <end position="60"/>
    </location>
</feature>
<evidence type="ECO:0000313" key="8">
    <source>
        <dbReference type="Proteomes" id="UP000199226"/>
    </source>
</evidence>
<accession>A0A1G9VU72</accession>
<protein>
    <submittedName>
        <fullName evidence="7">O-Antigen ligase</fullName>
    </submittedName>
</protein>
<feature type="transmembrane region" description="Helical" evidence="5">
    <location>
        <begin position="261"/>
        <end position="277"/>
    </location>
</feature>
<dbReference type="Proteomes" id="UP000199226">
    <property type="component" value="Unassembled WGS sequence"/>
</dbReference>
<dbReference type="EMBL" id="FNHH01000022">
    <property type="protein sequence ID" value="SDM75788.1"/>
    <property type="molecule type" value="Genomic_DNA"/>
</dbReference>
<keyword evidence="3 5" id="KW-1133">Transmembrane helix</keyword>
<evidence type="ECO:0000256" key="5">
    <source>
        <dbReference type="SAM" id="Phobius"/>
    </source>
</evidence>
<name>A0A1G9VU72_9SPHI</name>
<proteinExistence type="predicted"/>
<feature type="transmembrane region" description="Helical" evidence="5">
    <location>
        <begin position="236"/>
        <end position="254"/>
    </location>
</feature>
<feature type="transmembrane region" description="Helical" evidence="5">
    <location>
        <begin position="88"/>
        <end position="108"/>
    </location>
</feature>
<feature type="transmembrane region" description="Helical" evidence="5">
    <location>
        <begin position="304"/>
        <end position="322"/>
    </location>
</feature>
<keyword evidence="8" id="KW-1185">Reference proteome</keyword>
<reference evidence="8" key="1">
    <citation type="submission" date="2016-10" db="EMBL/GenBank/DDBJ databases">
        <authorList>
            <person name="Varghese N."/>
            <person name="Submissions S."/>
        </authorList>
    </citation>
    <scope>NUCLEOTIDE SEQUENCE [LARGE SCALE GENOMIC DNA]</scope>
    <source>
        <strain evidence="8">DSM 24536</strain>
    </source>
</reference>
<feature type="domain" description="O-antigen ligase-related" evidence="6">
    <location>
        <begin position="267"/>
        <end position="406"/>
    </location>
</feature>
<evidence type="ECO:0000259" key="6">
    <source>
        <dbReference type="Pfam" id="PF04932"/>
    </source>
</evidence>
<dbReference type="GO" id="GO:0016874">
    <property type="term" value="F:ligase activity"/>
    <property type="evidence" value="ECO:0007669"/>
    <property type="project" value="UniProtKB-KW"/>
</dbReference>
<dbReference type="AlphaFoldDB" id="A0A1G9VU72"/>
<dbReference type="PANTHER" id="PTHR37422">
    <property type="entry name" value="TEICHURONIC ACID BIOSYNTHESIS PROTEIN TUAE"/>
    <property type="match status" value="1"/>
</dbReference>
<dbReference type="InterPro" id="IPR051533">
    <property type="entry name" value="WaaL-like"/>
</dbReference>
<evidence type="ECO:0000256" key="1">
    <source>
        <dbReference type="ARBA" id="ARBA00004141"/>
    </source>
</evidence>
<feature type="transmembrane region" description="Helical" evidence="5">
    <location>
        <begin position="453"/>
        <end position="472"/>
    </location>
</feature>
<feature type="transmembrane region" description="Helical" evidence="5">
    <location>
        <begin position="115"/>
        <end position="135"/>
    </location>
</feature>
<dbReference type="Pfam" id="PF04932">
    <property type="entry name" value="Wzy_C"/>
    <property type="match status" value="1"/>
</dbReference>
<comment type="subcellular location">
    <subcellularLocation>
        <location evidence="1">Membrane</location>
        <topology evidence="1">Multi-pass membrane protein</topology>
    </subcellularLocation>
</comment>
<sequence length="492" mass="54993">MKLDFKNIGLSLKTLGKPTGFIILLVISIMFAYVVKSAQIKGAALIFIALIGPIIAFAVIAKPKFGITVLLIASYLIMWILRLNLINFPLGTVMDGILALLIIGLFVQLKYRPDWSFLSSPISVMIIIWIIYNFILVANPVAQSKMAWLYTIRSMAIVMLTYFVFSYNIRDIKFIRLIIKLWLGLSVFAGLFGYKQQFIGFFAYEEAYLYSDPLIRDLLFINGVWRKFSIFSDPTAFSYNMILSALLCVGLMFGTVSKIKKGILGCMILFFITNMLFSGTRSAYVLLPAAMIMLTILVFNKKILIITAAAAMLMAVIIFIPTSNPVLYRFQSAFKPSDDASFNVRARNQKMIQPYIWSHPIGGGLGSTGVWGAKFSPGSFLASFPPDSGYVRVAVEMGWIGLFLFCTLLFVILKTGINNYFAIEDPELKSYCLAMVLIVYALTIGNYPQEAITQYPLNVYFFLVAALINATYQLDKEKRAEKQALADAGSSV</sequence>
<dbReference type="OrthoDB" id="783093at2"/>
<dbReference type="RefSeq" id="WP_090705820.1">
    <property type="nucleotide sequence ID" value="NZ_FNHH01000022.1"/>
</dbReference>
<evidence type="ECO:0000256" key="4">
    <source>
        <dbReference type="ARBA" id="ARBA00023136"/>
    </source>
</evidence>
<dbReference type="PANTHER" id="PTHR37422:SF17">
    <property type="entry name" value="O-ANTIGEN LIGASE"/>
    <property type="match status" value="1"/>
</dbReference>
<feature type="transmembrane region" description="Helical" evidence="5">
    <location>
        <begin position="65"/>
        <end position="82"/>
    </location>
</feature>
<dbReference type="STRING" id="990371.SAMN05421813_12250"/>
<keyword evidence="2 5" id="KW-0812">Transmembrane</keyword>
<evidence type="ECO:0000256" key="3">
    <source>
        <dbReference type="ARBA" id="ARBA00022989"/>
    </source>
</evidence>
<organism evidence="7 8">
    <name type="scientific">Daejeonella rubra</name>
    <dbReference type="NCBI Taxonomy" id="990371"/>
    <lineage>
        <taxon>Bacteria</taxon>
        <taxon>Pseudomonadati</taxon>
        <taxon>Bacteroidota</taxon>
        <taxon>Sphingobacteriia</taxon>
        <taxon>Sphingobacteriales</taxon>
        <taxon>Sphingobacteriaceae</taxon>
        <taxon>Daejeonella</taxon>
    </lineage>
</organism>
<keyword evidence="7" id="KW-0436">Ligase</keyword>
<feature type="transmembrane region" description="Helical" evidence="5">
    <location>
        <begin position="20"/>
        <end position="36"/>
    </location>
</feature>
<feature type="transmembrane region" description="Helical" evidence="5">
    <location>
        <begin position="428"/>
        <end position="447"/>
    </location>
</feature>
<keyword evidence="4 5" id="KW-0472">Membrane</keyword>
<feature type="transmembrane region" description="Helical" evidence="5">
    <location>
        <begin position="147"/>
        <end position="165"/>
    </location>
</feature>
<feature type="transmembrane region" description="Helical" evidence="5">
    <location>
        <begin position="177"/>
        <end position="194"/>
    </location>
</feature>
<gene>
    <name evidence="7" type="ORF">SAMN05421813_12250</name>
</gene>
<dbReference type="GO" id="GO:0016020">
    <property type="term" value="C:membrane"/>
    <property type="evidence" value="ECO:0007669"/>
    <property type="project" value="UniProtKB-SubCell"/>
</dbReference>
<dbReference type="InterPro" id="IPR007016">
    <property type="entry name" value="O-antigen_ligase-rel_domated"/>
</dbReference>